<sequence>MKKVLTSLILVSLLAISAAPLVASAQETIPSEIKQCTMRHALTGTDWTARGFTCVASGSICTFSDTTKTCGVCCIMDTVYTVTDWIFVFVITLVIIFILLGAFNLLTAAGTPEKIKSGRDYIIFACIGMLVALLAKSIPWIVRNVLGV</sequence>
<feature type="chain" id="PRO_5013755719" evidence="2">
    <location>
        <begin position="26"/>
        <end position="148"/>
    </location>
</feature>
<evidence type="ECO:0000256" key="2">
    <source>
        <dbReference type="SAM" id="SignalP"/>
    </source>
</evidence>
<feature type="transmembrane region" description="Helical" evidence="1">
    <location>
        <begin position="85"/>
        <end position="109"/>
    </location>
</feature>
<reference evidence="3 4" key="1">
    <citation type="submission" date="2017-09" db="EMBL/GenBank/DDBJ databases">
        <title>Depth-based differentiation of microbial function through sediment-hosted aquifers and enrichment of novel symbionts in the deep terrestrial subsurface.</title>
        <authorList>
            <person name="Probst A.J."/>
            <person name="Ladd B."/>
            <person name="Jarett J.K."/>
            <person name="Geller-Mcgrath D.E."/>
            <person name="Sieber C.M."/>
            <person name="Emerson J.B."/>
            <person name="Anantharaman K."/>
            <person name="Thomas B.C."/>
            <person name="Malmstrom R."/>
            <person name="Stieglmeier M."/>
            <person name="Klingl A."/>
            <person name="Woyke T."/>
            <person name="Ryan C.M."/>
            <person name="Banfield J.F."/>
        </authorList>
    </citation>
    <scope>NUCLEOTIDE SEQUENCE [LARGE SCALE GENOMIC DNA]</scope>
    <source>
        <strain evidence="3">CG18_big_fil_WC_8_21_14_2_50_37_10</strain>
    </source>
</reference>
<evidence type="ECO:0000313" key="4">
    <source>
        <dbReference type="Proteomes" id="UP000230778"/>
    </source>
</evidence>
<keyword evidence="1" id="KW-1133">Transmembrane helix</keyword>
<dbReference type="EMBL" id="PCUC01000046">
    <property type="protein sequence ID" value="PIQ07342.1"/>
    <property type="molecule type" value="Genomic_DNA"/>
</dbReference>
<organism evidence="3 4">
    <name type="scientific">Candidatus Nealsonbacteria bacterium CG18_big_fil_WC_8_21_14_2_50_37_10</name>
    <dbReference type="NCBI Taxonomy" id="1974717"/>
    <lineage>
        <taxon>Bacteria</taxon>
        <taxon>Candidatus Nealsoniibacteriota</taxon>
    </lineage>
</organism>
<feature type="transmembrane region" description="Helical" evidence="1">
    <location>
        <begin position="121"/>
        <end position="142"/>
    </location>
</feature>
<evidence type="ECO:0000313" key="3">
    <source>
        <dbReference type="EMBL" id="PIQ07342.1"/>
    </source>
</evidence>
<evidence type="ECO:0000256" key="1">
    <source>
        <dbReference type="SAM" id="Phobius"/>
    </source>
</evidence>
<protein>
    <submittedName>
        <fullName evidence="3">Uncharacterized protein</fullName>
    </submittedName>
</protein>
<comment type="caution">
    <text evidence="3">The sequence shown here is derived from an EMBL/GenBank/DDBJ whole genome shotgun (WGS) entry which is preliminary data.</text>
</comment>
<feature type="signal peptide" evidence="2">
    <location>
        <begin position="1"/>
        <end position="25"/>
    </location>
</feature>
<proteinExistence type="predicted"/>
<dbReference type="Proteomes" id="UP000230778">
    <property type="component" value="Unassembled WGS sequence"/>
</dbReference>
<keyword evidence="2" id="KW-0732">Signal</keyword>
<dbReference type="AlphaFoldDB" id="A0A2H0FL41"/>
<gene>
    <name evidence="3" type="ORF">COW72_00820</name>
</gene>
<accession>A0A2H0FL41</accession>
<name>A0A2H0FL41_9BACT</name>
<keyword evidence="1" id="KW-0472">Membrane</keyword>
<keyword evidence="1" id="KW-0812">Transmembrane</keyword>